<dbReference type="RefSeq" id="WP_183494232.1">
    <property type="nucleotide sequence ID" value="NZ_JACIFF010000001.1"/>
</dbReference>
<sequence>MQRVLITGCCGAGKSTLARKLSDVTGLEVIHLDENYWKAGWQETEKAEWTEKVRALASKPTWIMDGNFAGTLDLRIERADTIVYLDYRTITCLWRITRRIVRYHWRVRPDMPAGCPERFDAKFYHYVATYNLFRRTAMLRKLTELSETKRVLIFKNDSETARFLDRCRMSMPIQG</sequence>
<keyword evidence="1" id="KW-0418">Kinase</keyword>
<organism evidence="1 2">
    <name type="scientific">Neolewinella aquimaris</name>
    <dbReference type="NCBI Taxonomy" id="1835722"/>
    <lineage>
        <taxon>Bacteria</taxon>
        <taxon>Pseudomonadati</taxon>
        <taxon>Bacteroidota</taxon>
        <taxon>Saprospiria</taxon>
        <taxon>Saprospirales</taxon>
        <taxon>Lewinellaceae</taxon>
        <taxon>Neolewinella</taxon>
    </lineage>
</organism>
<gene>
    <name evidence="1" type="ORF">GGR28_000601</name>
</gene>
<evidence type="ECO:0000313" key="2">
    <source>
        <dbReference type="Proteomes" id="UP000576209"/>
    </source>
</evidence>
<dbReference type="GO" id="GO:0016301">
    <property type="term" value="F:kinase activity"/>
    <property type="evidence" value="ECO:0007669"/>
    <property type="project" value="UniProtKB-KW"/>
</dbReference>
<proteinExistence type="predicted"/>
<keyword evidence="1" id="KW-0808">Transferase</keyword>
<dbReference type="PANTHER" id="PTHR37816:SF3">
    <property type="entry name" value="MODULATES DNA TOPOLOGY"/>
    <property type="match status" value="1"/>
</dbReference>
<protein>
    <submittedName>
        <fullName evidence="1">Adenylate kinase family enzyme</fullName>
    </submittedName>
</protein>
<dbReference type="EMBL" id="JACIFF010000001">
    <property type="protein sequence ID" value="MBB4078000.1"/>
    <property type="molecule type" value="Genomic_DNA"/>
</dbReference>
<dbReference type="InterPro" id="IPR027417">
    <property type="entry name" value="P-loop_NTPase"/>
</dbReference>
<dbReference type="AlphaFoldDB" id="A0A840DYL9"/>
<dbReference type="CDD" id="cd02019">
    <property type="entry name" value="NK"/>
    <property type="match status" value="1"/>
</dbReference>
<dbReference type="SUPFAM" id="SSF52540">
    <property type="entry name" value="P-loop containing nucleoside triphosphate hydrolases"/>
    <property type="match status" value="1"/>
</dbReference>
<evidence type="ECO:0000313" key="1">
    <source>
        <dbReference type="EMBL" id="MBB4078000.1"/>
    </source>
</evidence>
<reference evidence="1 2" key="1">
    <citation type="submission" date="2020-08" db="EMBL/GenBank/DDBJ databases">
        <title>Genomic Encyclopedia of Type Strains, Phase IV (KMG-IV): sequencing the most valuable type-strain genomes for metagenomic binning, comparative biology and taxonomic classification.</title>
        <authorList>
            <person name="Goeker M."/>
        </authorList>
    </citation>
    <scope>NUCLEOTIDE SEQUENCE [LARGE SCALE GENOMIC DNA]</scope>
    <source>
        <strain evidence="1 2">DSM 105137</strain>
    </source>
</reference>
<keyword evidence="2" id="KW-1185">Reference proteome</keyword>
<name>A0A840DYL9_9BACT</name>
<comment type="caution">
    <text evidence="1">The sequence shown here is derived from an EMBL/GenBank/DDBJ whole genome shotgun (WGS) entry which is preliminary data.</text>
</comment>
<dbReference type="Gene3D" id="3.40.50.300">
    <property type="entry name" value="P-loop containing nucleotide triphosphate hydrolases"/>
    <property type="match status" value="1"/>
</dbReference>
<dbReference type="Proteomes" id="UP000576209">
    <property type="component" value="Unassembled WGS sequence"/>
</dbReference>
<dbReference type="PANTHER" id="PTHR37816">
    <property type="entry name" value="YALI0E33011P"/>
    <property type="match status" value="1"/>
</dbReference>
<accession>A0A840DYL9</accession>
<dbReference type="InterPro" id="IPR052922">
    <property type="entry name" value="Cytidylate_Kinase-2"/>
</dbReference>